<keyword evidence="3" id="KW-0378">Hydrolase</keyword>
<evidence type="ECO:0000313" key="3">
    <source>
        <dbReference type="EMBL" id="KAK9728493.1"/>
    </source>
</evidence>
<evidence type="ECO:0000313" key="4">
    <source>
        <dbReference type="Proteomes" id="UP001479436"/>
    </source>
</evidence>
<accession>A0ABR2WAC4</accession>
<keyword evidence="3" id="KW-0121">Carboxypeptidase</keyword>
<reference evidence="3 4" key="1">
    <citation type="submission" date="2023-04" db="EMBL/GenBank/DDBJ databases">
        <title>Genome of Basidiobolus ranarum AG-B5.</title>
        <authorList>
            <person name="Stajich J.E."/>
            <person name="Carter-House D."/>
            <person name="Gryganskyi A."/>
        </authorList>
    </citation>
    <scope>NUCLEOTIDE SEQUENCE [LARGE SCALE GENOMIC DNA]</scope>
    <source>
        <strain evidence="3 4">AG-B5</strain>
    </source>
</reference>
<dbReference type="EC" id="2.3.1.179" evidence="3"/>
<dbReference type="Pfam" id="PF03981">
    <property type="entry name" value="Ubiq_cyt_C_chap"/>
    <property type="match status" value="1"/>
</dbReference>
<dbReference type="Proteomes" id="UP001479436">
    <property type="component" value="Unassembled WGS sequence"/>
</dbReference>
<feature type="domain" description="Ubiquinol-cytochrome c chaperone" evidence="2">
    <location>
        <begin position="100"/>
        <end position="240"/>
    </location>
</feature>
<dbReference type="PANTHER" id="PTHR12184">
    <property type="entry name" value="UBIQUINOL-CYTOCHROME C REDUCTASE COMPLEX ASSEMBLY FACTOR 1 FAMILY MEMBER"/>
    <property type="match status" value="1"/>
</dbReference>
<name>A0ABR2WAC4_9FUNG</name>
<keyword evidence="4" id="KW-1185">Reference proteome</keyword>
<dbReference type="InterPro" id="IPR007129">
    <property type="entry name" value="Ubiqinol_cyt_c_chaperone_CPB3"/>
</dbReference>
<dbReference type="GO" id="GO:0004180">
    <property type="term" value="F:carboxypeptidase activity"/>
    <property type="evidence" value="ECO:0007669"/>
    <property type="project" value="UniProtKB-KW"/>
</dbReference>
<keyword evidence="3" id="KW-0808">Transferase</keyword>
<comment type="caution">
    <text evidence="3">The sequence shown here is derived from an EMBL/GenBank/DDBJ whole genome shotgun (WGS) entry which is preliminary data.</text>
</comment>
<dbReference type="PANTHER" id="PTHR12184:SF1">
    <property type="entry name" value="UBIQUINOL-CYTOCHROME-C REDUCTASE COMPLEX ASSEMBLY FACTOR 1"/>
    <property type="match status" value="1"/>
</dbReference>
<comment type="similarity">
    <text evidence="1">Belongs to the CBP3 family.</text>
</comment>
<gene>
    <name evidence="3" type="primary">cbp3_1</name>
    <name evidence="3" type="ORF">K7432_000977</name>
</gene>
<protein>
    <submittedName>
        <fullName evidence="3">Serine carboxypeptidase 3</fullName>
        <ecNumber evidence="3">2.3.1.179</ecNumber>
    </submittedName>
</protein>
<evidence type="ECO:0000259" key="2">
    <source>
        <dbReference type="Pfam" id="PF03981"/>
    </source>
</evidence>
<sequence>MNKVNKIYSIQRGLLNLRRQNANATFLGSINCYRQSYSTATPTSQNSTPKQEEKPKSLFAKLMSPVVDYYKPKYHAIQLGERFYKTCANQGFDKEFYIQGCNLPDNFQTWFSITQLHVWMLMVRLRPEPNGKEIVQQMVNFYFLDAEQRIKDAGVTSGKIVSTTVKDLVAGFHGGVMAYDEGLCKDDAVLTAALWRNLFTTISSHQHGKEMAYMTRYVREQLSRLDSISSEKLQSGIMEFTQPKASL</sequence>
<keyword evidence="3" id="KW-0012">Acyltransferase</keyword>
<dbReference type="InterPro" id="IPR021150">
    <property type="entry name" value="Ubiq_cyt_c_chap"/>
</dbReference>
<keyword evidence="3" id="KW-0645">Protease</keyword>
<evidence type="ECO:0000256" key="1">
    <source>
        <dbReference type="ARBA" id="ARBA00006407"/>
    </source>
</evidence>
<dbReference type="GO" id="GO:0004315">
    <property type="term" value="F:3-oxoacyl-[acyl-carrier-protein] synthase activity"/>
    <property type="evidence" value="ECO:0007669"/>
    <property type="project" value="UniProtKB-EC"/>
</dbReference>
<dbReference type="EMBL" id="JASJQH010006895">
    <property type="protein sequence ID" value="KAK9728493.1"/>
    <property type="molecule type" value="Genomic_DNA"/>
</dbReference>
<organism evidence="3 4">
    <name type="scientific">Basidiobolus ranarum</name>
    <dbReference type="NCBI Taxonomy" id="34480"/>
    <lineage>
        <taxon>Eukaryota</taxon>
        <taxon>Fungi</taxon>
        <taxon>Fungi incertae sedis</taxon>
        <taxon>Zoopagomycota</taxon>
        <taxon>Entomophthoromycotina</taxon>
        <taxon>Basidiobolomycetes</taxon>
        <taxon>Basidiobolales</taxon>
        <taxon>Basidiobolaceae</taxon>
        <taxon>Basidiobolus</taxon>
    </lineage>
</organism>
<proteinExistence type="inferred from homology"/>